<evidence type="ECO:0000259" key="4">
    <source>
        <dbReference type="PROSITE" id="PS50240"/>
    </source>
</evidence>
<feature type="domain" description="Peptidase S1" evidence="4">
    <location>
        <begin position="38"/>
        <end position="291"/>
    </location>
</feature>
<dbReference type="SMART" id="SM00020">
    <property type="entry name" value="Tryp_SPc"/>
    <property type="match status" value="1"/>
</dbReference>
<comment type="similarity">
    <text evidence="2">Belongs to the peptidase S1 family. CLIP subfamily.</text>
</comment>
<dbReference type="EMBL" id="VTPC01007370">
    <property type="protein sequence ID" value="KAF2894069.1"/>
    <property type="molecule type" value="Genomic_DNA"/>
</dbReference>
<feature type="chain" id="PRO_5035460163" description="Peptidase S1 domain-containing protein" evidence="3">
    <location>
        <begin position="21"/>
        <end position="327"/>
    </location>
</feature>
<dbReference type="InterPro" id="IPR001254">
    <property type="entry name" value="Trypsin_dom"/>
</dbReference>
<dbReference type="InterPro" id="IPR009003">
    <property type="entry name" value="Peptidase_S1_PA"/>
</dbReference>
<dbReference type="GO" id="GO:0006508">
    <property type="term" value="P:proteolysis"/>
    <property type="evidence" value="ECO:0007669"/>
    <property type="project" value="InterPro"/>
</dbReference>
<evidence type="ECO:0000256" key="2">
    <source>
        <dbReference type="ARBA" id="ARBA00024195"/>
    </source>
</evidence>
<dbReference type="PANTHER" id="PTHR24256">
    <property type="entry name" value="TRYPTASE-RELATED"/>
    <property type="match status" value="1"/>
</dbReference>
<gene>
    <name evidence="5" type="ORF">ILUMI_12102</name>
</gene>
<dbReference type="OrthoDB" id="6724127at2759"/>
<organism evidence="5 6">
    <name type="scientific">Ignelater luminosus</name>
    <name type="common">Cucubano</name>
    <name type="synonym">Pyrophorus luminosus</name>
    <dbReference type="NCBI Taxonomy" id="2038154"/>
    <lineage>
        <taxon>Eukaryota</taxon>
        <taxon>Metazoa</taxon>
        <taxon>Ecdysozoa</taxon>
        <taxon>Arthropoda</taxon>
        <taxon>Hexapoda</taxon>
        <taxon>Insecta</taxon>
        <taxon>Pterygota</taxon>
        <taxon>Neoptera</taxon>
        <taxon>Endopterygota</taxon>
        <taxon>Coleoptera</taxon>
        <taxon>Polyphaga</taxon>
        <taxon>Elateriformia</taxon>
        <taxon>Elateroidea</taxon>
        <taxon>Elateridae</taxon>
        <taxon>Agrypninae</taxon>
        <taxon>Pyrophorini</taxon>
        <taxon>Ignelater</taxon>
    </lineage>
</organism>
<proteinExistence type="inferred from homology"/>
<keyword evidence="1" id="KW-1015">Disulfide bond</keyword>
<evidence type="ECO:0000313" key="6">
    <source>
        <dbReference type="Proteomes" id="UP000801492"/>
    </source>
</evidence>
<evidence type="ECO:0000256" key="1">
    <source>
        <dbReference type="ARBA" id="ARBA00023157"/>
    </source>
</evidence>
<dbReference type="Pfam" id="PF00089">
    <property type="entry name" value="Trypsin"/>
    <property type="match status" value="1"/>
</dbReference>
<dbReference type="InterPro" id="IPR043504">
    <property type="entry name" value="Peptidase_S1_PA_chymotrypsin"/>
</dbReference>
<dbReference type="SUPFAM" id="SSF50494">
    <property type="entry name" value="Trypsin-like serine proteases"/>
    <property type="match status" value="1"/>
</dbReference>
<evidence type="ECO:0000313" key="5">
    <source>
        <dbReference type="EMBL" id="KAF2894069.1"/>
    </source>
</evidence>
<keyword evidence="3" id="KW-0732">Signal</keyword>
<dbReference type="AlphaFoldDB" id="A0A8K0CUY4"/>
<dbReference type="InterPro" id="IPR051487">
    <property type="entry name" value="Ser/Thr_Proteases_Immune/Dev"/>
</dbReference>
<dbReference type="GO" id="GO:0004252">
    <property type="term" value="F:serine-type endopeptidase activity"/>
    <property type="evidence" value="ECO:0007669"/>
    <property type="project" value="InterPro"/>
</dbReference>
<name>A0A8K0CUY4_IGNLU</name>
<dbReference type="Gene3D" id="2.40.10.10">
    <property type="entry name" value="Trypsin-like serine proteases"/>
    <property type="match status" value="1"/>
</dbReference>
<feature type="signal peptide" evidence="3">
    <location>
        <begin position="1"/>
        <end position="20"/>
    </location>
</feature>
<evidence type="ECO:0000256" key="3">
    <source>
        <dbReference type="SAM" id="SignalP"/>
    </source>
</evidence>
<accession>A0A8K0CUY4</accession>
<comment type="caution">
    <text evidence="5">The sequence shown here is derived from an EMBL/GenBank/DDBJ whole genome shotgun (WGS) entry which is preliminary data.</text>
</comment>
<reference evidence="5" key="1">
    <citation type="submission" date="2019-08" db="EMBL/GenBank/DDBJ databases">
        <title>The genome of the North American firefly Photinus pyralis.</title>
        <authorList>
            <consortium name="Photinus pyralis genome working group"/>
            <person name="Fallon T.R."/>
            <person name="Sander Lower S.E."/>
            <person name="Weng J.-K."/>
        </authorList>
    </citation>
    <scope>NUCLEOTIDE SEQUENCE</scope>
    <source>
        <strain evidence="5">TRF0915ILg1</strain>
        <tissue evidence="5">Whole body</tissue>
    </source>
</reference>
<keyword evidence="6" id="KW-1185">Reference proteome</keyword>
<dbReference type="PROSITE" id="PS50240">
    <property type="entry name" value="TRYPSIN_DOM"/>
    <property type="match status" value="1"/>
</dbReference>
<sequence length="327" mass="37493">MIIKWVIILTCLHPIFEFYAVEVDQDELFGLATGDNKILGRKAYLGELSFNVIFYEKTAKEVKSNYYLTPICSGAVISERWILTTAKPLGGYRINTYFMLAGVLQIVRLPSEVFKRTRNIYYIEVMIVHPQWHEYDYNDIGIAKTSRNLRFGKELGIIKLPSKFIVPDDNKTVCSMNIWAADTANEIHHLLGYYQTTRISKQEIKLIVANGPKFCPDNVFTNKTLCLIQDDDKIRHDICSVNYGAIIRCKCESVGLFNGFKGYPGCVDVPPLRYTAVNLVEYVEWVRMITSLPTPSKHHVHKISESSFIYLNAKLTYLSFTVILVFD</sequence>
<dbReference type="Proteomes" id="UP000801492">
    <property type="component" value="Unassembled WGS sequence"/>
</dbReference>
<protein>
    <recommendedName>
        <fullName evidence="4">Peptidase S1 domain-containing protein</fullName>
    </recommendedName>
</protein>